<dbReference type="SUPFAM" id="SSF69075">
    <property type="entry name" value="Glutamyl tRNA-reductase dimerization domain"/>
    <property type="match status" value="1"/>
</dbReference>
<comment type="catalytic activity">
    <reaction evidence="7 8 9">
        <text>(S)-4-amino-5-oxopentanoate + tRNA(Glu) + NADP(+) = L-glutamyl-tRNA(Glu) + NADPH + H(+)</text>
        <dbReference type="Rhea" id="RHEA:12344"/>
        <dbReference type="Rhea" id="RHEA-COMP:9663"/>
        <dbReference type="Rhea" id="RHEA-COMP:9680"/>
        <dbReference type="ChEBI" id="CHEBI:15378"/>
        <dbReference type="ChEBI" id="CHEBI:57501"/>
        <dbReference type="ChEBI" id="CHEBI:57783"/>
        <dbReference type="ChEBI" id="CHEBI:58349"/>
        <dbReference type="ChEBI" id="CHEBI:78442"/>
        <dbReference type="ChEBI" id="CHEBI:78520"/>
        <dbReference type="EC" id="1.2.1.70"/>
    </reaction>
</comment>
<dbReference type="Proteomes" id="UP001212170">
    <property type="component" value="Unassembled WGS sequence"/>
</dbReference>
<comment type="caution">
    <text evidence="13">The sequence shown here is derived from an EMBL/GenBank/DDBJ whole genome shotgun (WGS) entry which is preliminary data.</text>
</comment>
<accession>A0ABT4W632</accession>
<keyword evidence="14" id="KW-1185">Reference proteome</keyword>
<evidence type="ECO:0000259" key="12">
    <source>
        <dbReference type="Pfam" id="PF05201"/>
    </source>
</evidence>
<comment type="domain">
    <text evidence="8">Possesses an unusual extended V-shaped dimeric structure with each monomer consisting of three distinct domains arranged along a curved 'spinal' alpha-helix. The N-terminal catalytic domain specifically recognizes the glutamate moiety of the substrate. The second domain is the NADPH-binding domain, and the third C-terminal domain is responsible for dimerization.</text>
</comment>
<evidence type="ECO:0000256" key="4">
    <source>
        <dbReference type="ARBA" id="ARBA00022857"/>
    </source>
</evidence>
<evidence type="ECO:0000259" key="11">
    <source>
        <dbReference type="Pfam" id="PF01488"/>
    </source>
</evidence>
<dbReference type="InterPro" id="IPR000343">
    <property type="entry name" value="4pyrrol_synth_GluRdtase"/>
</dbReference>
<dbReference type="HAMAP" id="MF_00087">
    <property type="entry name" value="Glu_tRNA_reductase"/>
    <property type="match status" value="1"/>
</dbReference>
<dbReference type="SUPFAM" id="SSF69742">
    <property type="entry name" value="Glutamyl tRNA-reductase catalytic, N-terminal domain"/>
    <property type="match status" value="1"/>
</dbReference>
<evidence type="ECO:0000256" key="5">
    <source>
        <dbReference type="ARBA" id="ARBA00023002"/>
    </source>
</evidence>
<feature type="binding site" evidence="8">
    <location>
        <position position="113"/>
    </location>
    <ligand>
        <name>substrate</name>
    </ligand>
</feature>
<evidence type="ECO:0000256" key="9">
    <source>
        <dbReference type="RuleBase" id="RU000584"/>
    </source>
</evidence>
<proteinExistence type="inferred from homology"/>
<dbReference type="Pfam" id="PF05201">
    <property type="entry name" value="GlutR_N"/>
    <property type="match status" value="1"/>
</dbReference>
<dbReference type="EC" id="1.2.1.70" evidence="3 8"/>
<evidence type="ECO:0000256" key="8">
    <source>
        <dbReference type="HAMAP-Rule" id="MF_00087"/>
    </source>
</evidence>
<gene>
    <name evidence="8 13" type="primary">hemA</name>
    <name evidence="13" type="ORF">NJT12_00325</name>
</gene>
<dbReference type="InterPro" id="IPR036291">
    <property type="entry name" value="NAD(P)-bd_dom_sf"/>
</dbReference>
<evidence type="ECO:0000313" key="14">
    <source>
        <dbReference type="Proteomes" id="UP001212170"/>
    </source>
</evidence>
<dbReference type="InterPro" id="IPR015896">
    <property type="entry name" value="4pyrrol_synth_GluRdtase_dimer"/>
</dbReference>
<dbReference type="PANTHER" id="PTHR43013">
    <property type="entry name" value="GLUTAMYL-TRNA REDUCTASE"/>
    <property type="match status" value="1"/>
</dbReference>
<protein>
    <recommendedName>
        <fullName evidence="3 8">Glutamyl-tRNA reductase</fullName>
        <shortName evidence="8">GluTR</shortName>
        <ecNumber evidence="3 8">1.2.1.70</ecNumber>
    </recommendedName>
</protein>
<dbReference type="NCBIfam" id="TIGR01035">
    <property type="entry name" value="hemA"/>
    <property type="match status" value="1"/>
</dbReference>
<evidence type="ECO:0000256" key="7">
    <source>
        <dbReference type="ARBA" id="ARBA00047464"/>
    </source>
</evidence>
<dbReference type="SUPFAM" id="SSF51735">
    <property type="entry name" value="NAD(P)-binding Rossmann-fold domains"/>
    <property type="match status" value="1"/>
</dbReference>
<evidence type="ECO:0000259" key="10">
    <source>
        <dbReference type="Pfam" id="PF00745"/>
    </source>
</evidence>
<evidence type="ECO:0000256" key="6">
    <source>
        <dbReference type="ARBA" id="ARBA00023244"/>
    </source>
</evidence>
<dbReference type="PIRSF" id="PIRSF000445">
    <property type="entry name" value="4pyrrol_synth_GluRdtase"/>
    <property type="match status" value="1"/>
</dbReference>
<keyword evidence="6 8" id="KW-0627">Porphyrin biosynthesis</keyword>
<feature type="active site" description="Nucleophile" evidence="8">
    <location>
        <position position="58"/>
    </location>
</feature>
<comment type="function">
    <text evidence="8">Catalyzes the NADPH-dependent reduction of glutamyl-tRNA(Glu) to glutamate 1-semialdehyde (GSA).</text>
</comment>
<keyword evidence="4 8" id="KW-0521">NADP</keyword>
<evidence type="ECO:0000256" key="2">
    <source>
        <dbReference type="ARBA" id="ARBA00005916"/>
    </source>
</evidence>
<dbReference type="Pfam" id="PF00745">
    <property type="entry name" value="GlutR_dimer"/>
    <property type="match status" value="1"/>
</dbReference>
<dbReference type="Gene3D" id="3.30.460.30">
    <property type="entry name" value="Glutamyl-tRNA reductase, N-terminal domain"/>
    <property type="match status" value="1"/>
</dbReference>
<dbReference type="InterPro" id="IPR015895">
    <property type="entry name" value="4pyrrol_synth_GluRdtase_N"/>
</dbReference>
<feature type="site" description="Important for activity" evidence="8">
    <location>
        <position position="103"/>
    </location>
</feature>
<dbReference type="PANTHER" id="PTHR43013:SF1">
    <property type="entry name" value="GLUTAMYL-TRNA REDUCTASE"/>
    <property type="match status" value="1"/>
</dbReference>
<feature type="domain" description="Glutamyl-tRNA reductase N-terminal" evidence="12">
    <location>
        <begin position="15"/>
        <end position="160"/>
    </location>
</feature>
<comment type="similarity">
    <text evidence="2 8 9">Belongs to the glutamyl-tRNA reductase family.</text>
</comment>
<evidence type="ECO:0000256" key="3">
    <source>
        <dbReference type="ARBA" id="ARBA00012970"/>
    </source>
</evidence>
<dbReference type="InterPro" id="IPR036343">
    <property type="entry name" value="GluRdtase_N_sf"/>
</dbReference>
<name>A0ABT4W632_9FLAO</name>
<comment type="miscellaneous">
    <text evidence="8">During catalysis, the active site Cys acts as a nucleophile attacking the alpha-carbonyl group of tRNA-bound glutamate with the formation of a thioester intermediate between enzyme and glutamate, and the concomitant release of tRNA(Glu). The thioester intermediate is finally reduced by direct hydride transfer from NADPH, to form the product GSA.</text>
</comment>
<dbReference type="Pfam" id="PF01488">
    <property type="entry name" value="Shikimate_DH"/>
    <property type="match status" value="1"/>
</dbReference>
<comment type="pathway">
    <text evidence="1 8 9">Porphyrin-containing compound metabolism; protoporphyrin-IX biosynthesis; 5-aminolevulinate from L-glutamyl-tRNA(Glu): step 1/2.</text>
</comment>
<evidence type="ECO:0000313" key="13">
    <source>
        <dbReference type="EMBL" id="MDA6068048.1"/>
    </source>
</evidence>
<reference evidence="13 14" key="1">
    <citation type="journal article" date="2023" name="Chemosphere">
        <title>Whole genome analysis of Flavobacterium aziz-sancarii sp. nov., isolated from Ardley Island (Antarctica), revealed a rich resistome and bioremediation potential.</title>
        <authorList>
            <person name="Otur C."/>
            <person name="Okay S."/>
            <person name="Kurt-Kizildogan A."/>
        </authorList>
    </citation>
    <scope>NUCLEOTIDE SEQUENCE [LARGE SCALE GENOMIC DNA]</scope>
    <source>
        <strain evidence="13 14">AC</strain>
    </source>
</reference>
<feature type="binding site" evidence="8">
    <location>
        <position position="124"/>
    </location>
    <ligand>
        <name>substrate</name>
    </ligand>
</feature>
<sequence>MENNNVPKHLYFYSVGLSYKKADAEVRGKFSLDAIAKTRLLEQAKEEGIESLIVTSTCNRTEIYGFAEHPFQLIKLICDNSNGSVDAFQKVGFVYKNQEAISHMFRVGTGLDSQILGDFEIISQIKTSFAHSKSMGLANAFLERLVNAVIQASKKIKNETEISSGATSVSFASVQYIIKNVEDIGNKNILLFGTGKIGRNTCENLVKHTKNEHITLINRTKDKAEKLAGKLNLIVKDYSELHLELQNADVVVVATGAQNPTVDKAILNLKKPLLILDLSIPKNVHENVEELEGVTLIHMDYLSQLTDETLENRKLHIPAAEAIIEEVKEEFVTWTKGRKFAPTINALKEKLNAIKVSELDFQSRKIADFNEAQAEIISNRIIQKITTHFANHLKDDDTMVDESIEWIEKVFKIKAS</sequence>
<feature type="domain" description="Tetrapyrrole biosynthesis glutamyl-tRNA reductase dimerisation" evidence="10">
    <location>
        <begin position="319"/>
        <end position="412"/>
    </location>
</feature>
<feature type="domain" description="Quinate/shikimate 5-dehydrogenase/glutamyl-tRNA reductase" evidence="11">
    <location>
        <begin position="179"/>
        <end position="304"/>
    </location>
</feature>
<dbReference type="InterPro" id="IPR018214">
    <property type="entry name" value="GluRdtase_CS"/>
</dbReference>
<dbReference type="EMBL" id="JAMZNK010000001">
    <property type="protein sequence ID" value="MDA6068048.1"/>
    <property type="molecule type" value="Genomic_DNA"/>
</dbReference>
<comment type="subunit">
    <text evidence="8">Homodimer.</text>
</comment>
<feature type="binding site" evidence="8">
    <location>
        <begin position="57"/>
        <end position="60"/>
    </location>
    <ligand>
        <name>substrate</name>
    </ligand>
</feature>
<dbReference type="InterPro" id="IPR036453">
    <property type="entry name" value="GluRdtase_dimer_dom_sf"/>
</dbReference>
<feature type="binding site" evidence="8">
    <location>
        <begin position="193"/>
        <end position="198"/>
    </location>
    <ligand>
        <name>NADP(+)</name>
        <dbReference type="ChEBI" id="CHEBI:58349"/>
    </ligand>
</feature>
<dbReference type="PROSITE" id="PS00747">
    <property type="entry name" value="GLUTR"/>
    <property type="match status" value="1"/>
</dbReference>
<evidence type="ECO:0000256" key="1">
    <source>
        <dbReference type="ARBA" id="ARBA00005059"/>
    </source>
</evidence>
<organism evidence="13 14">
    <name type="scientific">Flavobacterium azizsancarii</name>
    <dbReference type="NCBI Taxonomy" id="2961580"/>
    <lineage>
        <taxon>Bacteria</taxon>
        <taxon>Pseudomonadati</taxon>
        <taxon>Bacteroidota</taxon>
        <taxon>Flavobacteriia</taxon>
        <taxon>Flavobacteriales</taxon>
        <taxon>Flavobacteriaceae</taxon>
        <taxon>Flavobacterium</taxon>
    </lineage>
</organism>
<dbReference type="InterPro" id="IPR006151">
    <property type="entry name" value="Shikm_DH/Glu-tRNA_Rdtase"/>
</dbReference>
<feature type="binding site" evidence="8">
    <location>
        <begin position="118"/>
        <end position="120"/>
    </location>
    <ligand>
        <name>substrate</name>
    </ligand>
</feature>
<dbReference type="RefSeq" id="WP_271333932.1">
    <property type="nucleotide sequence ID" value="NZ_JAMZNK010000001.1"/>
</dbReference>
<keyword evidence="5 8" id="KW-0560">Oxidoreductase</keyword>
<dbReference type="GO" id="GO:0008883">
    <property type="term" value="F:glutamyl-tRNA reductase activity"/>
    <property type="evidence" value="ECO:0007669"/>
    <property type="project" value="UniProtKB-EC"/>
</dbReference>
<dbReference type="Gene3D" id="3.40.50.720">
    <property type="entry name" value="NAD(P)-binding Rossmann-like Domain"/>
    <property type="match status" value="1"/>
</dbReference>